<sequence length="728" mass="79315">MPVEGCSRQTHPRGYPTPDSEYVVDGFNIKDESHTDVDSSQANTDFVPRPYTDVDPDTERRVPTSPPHTLECHPDVDREKSVVVASEAGLTSGISAASASPVVPSPSPAWPPFYLSDAKLADAKGWHLLNQYTYGLWAMAAAGREVIHILGWAKGDPASISIASHLPASNGGAMVSGVFAVLEAAGTAHLVWKEKKKKSEIDRALREHADGHERFIAGNPGIASLLGERHALTSLLQTWPRDDSGGRIAEWQRDSIVPMFNLQRVEADLKDVGSKLEKLALELADNFEHYVLYEKAANQLTESNDNIRALGIAVARDCVVQLGGTACNATDTATKLGAHGVDLVANGIASGAFGIAMGALHVGAGIVGWYQSERRLQDLKVVRNLRSDLRTSQGRDAHVQHAIVTHRQWLIDEAAQTQCADVRNVHTANAAATMSAEAAGDVAAAKQLVEVLTHHQAKAFQSIESTELKKNSRAKQRVAYGTVSIVMGAGAIVAATVASGGIFALVLSAVAFGLGFYWLGSAFLRFLMDRIEENLVARRDTQQKIEAERILKESRRPTIHEMRRNKFVAIDGMLMALIDGERPITRCALADALISLGMDRNLVEALRLRSTVRLDGTYAQDREDILKKLRCFVAHSQTDALKAAIGGTTLRNDEAMLKSLRQLFQEFIEGRTAMRQQYERRTGALAFLAQRFREWLPGKCIVSEQQRVESPAPFAPPSEAQTRAAAPI</sequence>
<proteinExistence type="predicted"/>
<evidence type="ECO:0008006" key="5">
    <source>
        <dbReference type="Google" id="ProtNLM"/>
    </source>
</evidence>
<name>A0ABN7Z0K6_9BURK</name>
<dbReference type="EMBL" id="CAJZAH010000004">
    <property type="protein sequence ID" value="CAG9179509.1"/>
    <property type="molecule type" value="Genomic_DNA"/>
</dbReference>
<evidence type="ECO:0000256" key="1">
    <source>
        <dbReference type="SAM" id="MobiDB-lite"/>
    </source>
</evidence>
<gene>
    <name evidence="3" type="ORF">LMG21510_03798</name>
</gene>
<reference evidence="3 4" key="1">
    <citation type="submission" date="2021-08" db="EMBL/GenBank/DDBJ databases">
        <authorList>
            <person name="Peeters C."/>
        </authorList>
    </citation>
    <scope>NUCLEOTIDE SEQUENCE [LARGE SCALE GENOMIC DNA]</scope>
    <source>
        <strain evidence="3 4">LMG 21510</strain>
    </source>
</reference>
<accession>A0ABN7Z0K6</accession>
<dbReference type="Proteomes" id="UP000721236">
    <property type="component" value="Unassembled WGS sequence"/>
</dbReference>
<feature type="transmembrane region" description="Helical" evidence="2">
    <location>
        <begin position="502"/>
        <end position="520"/>
    </location>
</feature>
<protein>
    <recommendedName>
        <fullName evidence="5">Transmembrane protein</fullName>
    </recommendedName>
</protein>
<organism evidence="3 4">
    <name type="scientific">Cupriavidus respiraculi</name>
    <dbReference type="NCBI Taxonomy" id="195930"/>
    <lineage>
        <taxon>Bacteria</taxon>
        <taxon>Pseudomonadati</taxon>
        <taxon>Pseudomonadota</taxon>
        <taxon>Betaproteobacteria</taxon>
        <taxon>Burkholderiales</taxon>
        <taxon>Burkholderiaceae</taxon>
        <taxon>Cupriavidus</taxon>
    </lineage>
</organism>
<keyword evidence="2" id="KW-1133">Transmembrane helix</keyword>
<keyword evidence="4" id="KW-1185">Reference proteome</keyword>
<feature type="region of interest" description="Disordered" evidence="1">
    <location>
        <begin position="1"/>
        <end position="69"/>
    </location>
</feature>
<keyword evidence="2" id="KW-0812">Transmembrane</keyword>
<feature type="compositionally biased region" description="Low complexity" evidence="1">
    <location>
        <begin position="709"/>
        <end position="720"/>
    </location>
</feature>
<feature type="transmembrane region" description="Helical" evidence="2">
    <location>
        <begin position="478"/>
        <end position="496"/>
    </location>
</feature>
<comment type="caution">
    <text evidence="3">The sequence shown here is derived from an EMBL/GenBank/DDBJ whole genome shotgun (WGS) entry which is preliminary data.</text>
</comment>
<keyword evidence="2" id="KW-0472">Membrane</keyword>
<feature type="compositionally biased region" description="Basic and acidic residues" evidence="1">
    <location>
        <begin position="28"/>
        <end position="37"/>
    </location>
</feature>
<feature type="transmembrane region" description="Helical" evidence="2">
    <location>
        <begin position="348"/>
        <end position="370"/>
    </location>
</feature>
<evidence type="ECO:0000256" key="2">
    <source>
        <dbReference type="SAM" id="Phobius"/>
    </source>
</evidence>
<evidence type="ECO:0000313" key="4">
    <source>
        <dbReference type="Proteomes" id="UP000721236"/>
    </source>
</evidence>
<feature type="region of interest" description="Disordered" evidence="1">
    <location>
        <begin position="708"/>
        <end position="728"/>
    </location>
</feature>
<evidence type="ECO:0000313" key="3">
    <source>
        <dbReference type="EMBL" id="CAG9179509.1"/>
    </source>
</evidence>